<keyword evidence="3" id="KW-1185">Reference proteome</keyword>
<evidence type="ECO:0000313" key="3">
    <source>
        <dbReference type="Proteomes" id="UP001597229"/>
    </source>
</evidence>
<feature type="transmembrane region" description="Helical" evidence="1">
    <location>
        <begin position="210"/>
        <end position="231"/>
    </location>
</feature>
<dbReference type="RefSeq" id="WP_367921898.1">
    <property type="nucleotide sequence ID" value="NZ_BAABAC010000049.1"/>
</dbReference>
<feature type="transmembrane region" description="Helical" evidence="1">
    <location>
        <begin position="56"/>
        <end position="75"/>
    </location>
</feature>
<reference evidence="3" key="1">
    <citation type="journal article" date="2019" name="Int. J. Syst. Evol. Microbiol.">
        <title>The Global Catalogue of Microorganisms (GCM) 10K type strain sequencing project: providing services to taxonomists for standard genome sequencing and annotation.</title>
        <authorList>
            <consortium name="The Broad Institute Genomics Platform"/>
            <consortium name="The Broad Institute Genome Sequencing Center for Infectious Disease"/>
            <person name="Wu L."/>
            <person name="Ma J."/>
        </authorList>
    </citation>
    <scope>NUCLEOTIDE SEQUENCE [LARGE SCALE GENOMIC DNA]</scope>
    <source>
        <strain evidence="3">CCUG 52478</strain>
    </source>
</reference>
<dbReference type="Proteomes" id="UP001597229">
    <property type="component" value="Unassembled WGS sequence"/>
</dbReference>
<keyword evidence="1" id="KW-1133">Transmembrane helix</keyword>
<feature type="transmembrane region" description="Helical" evidence="1">
    <location>
        <begin position="110"/>
        <end position="127"/>
    </location>
</feature>
<name>A0ABW3W246_9ACTN</name>
<evidence type="ECO:0000256" key="1">
    <source>
        <dbReference type="SAM" id="Phobius"/>
    </source>
</evidence>
<protein>
    <submittedName>
        <fullName evidence="2">Prepilin peptidase</fullName>
    </submittedName>
</protein>
<feature type="transmembrane region" description="Helical" evidence="1">
    <location>
        <begin position="82"/>
        <end position="104"/>
    </location>
</feature>
<organism evidence="2 3">
    <name type="scientific">Nocardioides ginsengisoli</name>
    <dbReference type="NCBI Taxonomy" id="363868"/>
    <lineage>
        <taxon>Bacteria</taxon>
        <taxon>Bacillati</taxon>
        <taxon>Actinomycetota</taxon>
        <taxon>Actinomycetes</taxon>
        <taxon>Propionibacteriales</taxon>
        <taxon>Nocardioidaceae</taxon>
        <taxon>Nocardioides</taxon>
    </lineage>
</organism>
<feature type="transmembrane region" description="Helical" evidence="1">
    <location>
        <begin position="173"/>
        <end position="198"/>
    </location>
</feature>
<accession>A0ABW3W246</accession>
<comment type="caution">
    <text evidence="2">The sequence shown here is derived from an EMBL/GenBank/DDBJ whole genome shotgun (WGS) entry which is preliminary data.</text>
</comment>
<keyword evidence="1" id="KW-0472">Membrane</keyword>
<dbReference type="InterPro" id="IPR050882">
    <property type="entry name" value="Prepilin_peptidase/N-MTase"/>
</dbReference>
<proteinExistence type="predicted"/>
<evidence type="ECO:0000313" key="2">
    <source>
        <dbReference type="EMBL" id="MFD1249094.1"/>
    </source>
</evidence>
<dbReference type="PANTHER" id="PTHR30487:SF0">
    <property type="entry name" value="PREPILIN LEADER PEPTIDASE_N-METHYLTRANSFERASE-RELATED"/>
    <property type="match status" value="1"/>
</dbReference>
<feature type="transmembrane region" description="Helical" evidence="1">
    <location>
        <begin position="134"/>
        <end position="153"/>
    </location>
</feature>
<dbReference type="EMBL" id="JBHTLX010000020">
    <property type="protein sequence ID" value="MFD1249094.1"/>
    <property type="molecule type" value="Genomic_DNA"/>
</dbReference>
<gene>
    <name evidence="2" type="ORF">ACFQ3F_14955</name>
</gene>
<sequence>MELLPALVCALIAGASGLLVPRLIAWCPEPEHDPTENPEDFPDHVPFAVLAARPGLTVRSVVACALAGAVLGGALGWTWALLWLLFLVPVCCALTVIDFVTWYLPSRLIRPSWVIVGLLVVVAAVALRAPDVALWGLGGFVGLGGYYGLMRLISPRSMAGGDVRLGALLGAALGPFGVGVLLASVLAAAVLGVVAMVPMRLRGTMIRRRLPYGPFLVLGALVAIVAGQVLAG</sequence>
<keyword evidence="1" id="KW-0812">Transmembrane</keyword>
<dbReference type="PANTHER" id="PTHR30487">
    <property type="entry name" value="TYPE 4 PREPILIN-LIKE PROTEINS LEADER PEPTIDE-PROCESSING ENZYME"/>
    <property type="match status" value="1"/>
</dbReference>